<dbReference type="AlphaFoldDB" id="A0A1I3QJU4"/>
<sequence>MRPETIHQVNGVEICAQSFGDPKDPAVLLIMGAMCSMVYWDTAFCERLAETGRYVIRFDNRDVGRSTVYAPGTKNYSVADMANDAVGVLDAYQIEKAHLVGMSLGGMIAQVIAVYYPERVQSMTLIASGLFGSDKNHRNLPPMDESVLAYHAKGASLDWTDEKAVADYLVAGSAILCGPAHVFEEERVYAQVTEEIKRANNLLSMFNHAQLVGDDAFEGRQSEIKAPTLVIHGTHDTILPFPHAEALAAEIPAATLLTLEGTGHEMHSDDWETIIKGIYRHTSSAE</sequence>
<dbReference type="STRING" id="1884381.SAMN05518846_10344"/>
<dbReference type="InterPro" id="IPR050471">
    <property type="entry name" value="AB_hydrolase"/>
</dbReference>
<gene>
    <name evidence="2" type="ORF">SAMN05518846_10344</name>
</gene>
<dbReference type="EMBL" id="FORT01000003">
    <property type="protein sequence ID" value="SFJ33446.1"/>
    <property type="molecule type" value="Genomic_DNA"/>
</dbReference>
<dbReference type="PANTHER" id="PTHR43433">
    <property type="entry name" value="HYDROLASE, ALPHA/BETA FOLD FAMILY PROTEIN"/>
    <property type="match status" value="1"/>
</dbReference>
<protein>
    <submittedName>
        <fullName evidence="2">Pimeloyl-ACP methyl ester carboxylesterase</fullName>
    </submittedName>
</protein>
<accession>A0A1I3QJU4</accession>
<dbReference type="InterPro" id="IPR029058">
    <property type="entry name" value="AB_hydrolase_fold"/>
</dbReference>
<evidence type="ECO:0000313" key="3">
    <source>
        <dbReference type="Proteomes" id="UP000198915"/>
    </source>
</evidence>
<dbReference type="PRINTS" id="PR00111">
    <property type="entry name" value="ABHYDROLASE"/>
</dbReference>
<dbReference type="RefSeq" id="WP_092267020.1">
    <property type="nucleotide sequence ID" value="NZ_BJOE01000004.1"/>
</dbReference>
<dbReference type="GO" id="GO:0046503">
    <property type="term" value="P:glycerolipid catabolic process"/>
    <property type="evidence" value="ECO:0007669"/>
    <property type="project" value="TreeGrafter"/>
</dbReference>
<evidence type="ECO:0000313" key="2">
    <source>
        <dbReference type="EMBL" id="SFJ33446.1"/>
    </source>
</evidence>
<name>A0A1I3QJU4_9BACL</name>
<dbReference type="Gene3D" id="3.40.50.1820">
    <property type="entry name" value="alpha/beta hydrolase"/>
    <property type="match status" value="1"/>
</dbReference>
<dbReference type="SUPFAM" id="SSF53474">
    <property type="entry name" value="alpha/beta-Hydrolases"/>
    <property type="match status" value="1"/>
</dbReference>
<keyword evidence="3" id="KW-1185">Reference proteome</keyword>
<dbReference type="Proteomes" id="UP000198915">
    <property type="component" value="Unassembled WGS sequence"/>
</dbReference>
<organism evidence="2 3">
    <name type="scientific">Brevibacillus centrosporus</name>
    <dbReference type="NCBI Taxonomy" id="54910"/>
    <lineage>
        <taxon>Bacteria</taxon>
        <taxon>Bacillati</taxon>
        <taxon>Bacillota</taxon>
        <taxon>Bacilli</taxon>
        <taxon>Bacillales</taxon>
        <taxon>Paenibacillaceae</taxon>
        <taxon>Brevibacillus</taxon>
    </lineage>
</organism>
<proteinExistence type="predicted"/>
<dbReference type="GO" id="GO:0004806">
    <property type="term" value="F:triacylglycerol lipase activity"/>
    <property type="evidence" value="ECO:0007669"/>
    <property type="project" value="TreeGrafter"/>
</dbReference>
<dbReference type="InterPro" id="IPR000073">
    <property type="entry name" value="AB_hydrolase_1"/>
</dbReference>
<dbReference type="PANTHER" id="PTHR43433:SF5">
    <property type="entry name" value="AB HYDROLASE-1 DOMAIN-CONTAINING PROTEIN"/>
    <property type="match status" value="1"/>
</dbReference>
<reference evidence="3" key="1">
    <citation type="submission" date="2016-10" db="EMBL/GenBank/DDBJ databases">
        <authorList>
            <person name="Varghese N."/>
            <person name="Submissions S."/>
        </authorList>
    </citation>
    <scope>NUCLEOTIDE SEQUENCE [LARGE SCALE GENOMIC DNA]</scope>
    <source>
        <strain evidence="3">OK042</strain>
    </source>
</reference>
<dbReference type="Pfam" id="PF00561">
    <property type="entry name" value="Abhydrolase_1"/>
    <property type="match status" value="1"/>
</dbReference>
<evidence type="ECO:0000259" key="1">
    <source>
        <dbReference type="Pfam" id="PF00561"/>
    </source>
</evidence>
<feature type="domain" description="AB hydrolase-1" evidence="1">
    <location>
        <begin position="25"/>
        <end position="269"/>
    </location>
</feature>